<sequence length="219" mass="23613">MIQKLKNPEFVQRVQWLIDTRFDGIPARLSESSGVSRAGLSKILNEGTRPFARTVTKLVNAAGCSRDWLVDGVGDAFPAPADTTLCETRASYGPLPAPDAGLPERQRFIRIYSHVSALTRALPVETTPERLARTIAIAAHAATPAEVGLDVAALESTIVAVEKALVQYGIALDAEQRAIITLNLRQLDLLTGGRFFDHILAALLDGHPRQADAEIEPAS</sequence>
<reference evidence="2 3" key="1">
    <citation type="submission" date="2018-04" db="EMBL/GenBank/DDBJ databases">
        <title>Denitrifier Microvirgula.</title>
        <authorList>
            <person name="Anderson E."/>
            <person name="Jang J."/>
            <person name="Ishii S."/>
        </authorList>
    </citation>
    <scope>NUCLEOTIDE SEQUENCE [LARGE SCALE GENOMIC DNA]</scope>
    <source>
        <strain evidence="2 3">BE2.4</strain>
    </source>
</reference>
<dbReference type="PROSITE" id="PS50943">
    <property type="entry name" value="HTH_CROC1"/>
    <property type="match status" value="1"/>
</dbReference>
<feature type="domain" description="HTH cro/C1-type" evidence="1">
    <location>
        <begin position="29"/>
        <end position="69"/>
    </location>
</feature>
<protein>
    <submittedName>
        <fullName evidence="2">XRE family transcriptional regulator</fullName>
    </submittedName>
</protein>
<dbReference type="InterPro" id="IPR010982">
    <property type="entry name" value="Lambda_DNA-bd_dom_sf"/>
</dbReference>
<organism evidence="2 3">
    <name type="scientific">Microvirgula aerodenitrificans</name>
    <dbReference type="NCBI Taxonomy" id="57480"/>
    <lineage>
        <taxon>Bacteria</taxon>
        <taxon>Pseudomonadati</taxon>
        <taxon>Pseudomonadota</taxon>
        <taxon>Betaproteobacteria</taxon>
        <taxon>Neisseriales</taxon>
        <taxon>Aquaspirillaceae</taxon>
        <taxon>Microvirgula</taxon>
    </lineage>
</organism>
<keyword evidence="3" id="KW-1185">Reference proteome</keyword>
<dbReference type="OrthoDB" id="1034290at2"/>
<accession>A0A2S0PAN6</accession>
<dbReference type="SUPFAM" id="SSF47413">
    <property type="entry name" value="lambda repressor-like DNA-binding domains"/>
    <property type="match status" value="1"/>
</dbReference>
<proteinExistence type="predicted"/>
<dbReference type="Proteomes" id="UP000244173">
    <property type="component" value="Chromosome"/>
</dbReference>
<gene>
    <name evidence="2" type="ORF">DAI18_10700</name>
</gene>
<dbReference type="KEGG" id="maer:DAI18_10700"/>
<dbReference type="AlphaFoldDB" id="A0A2S0PAN6"/>
<evidence type="ECO:0000313" key="3">
    <source>
        <dbReference type="Proteomes" id="UP000244173"/>
    </source>
</evidence>
<dbReference type="RefSeq" id="WP_028497700.1">
    <property type="nucleotide sequence ID" value="NZ_CP028519.1"/>
</dbReference>
<evidence type="ECO:0000259" key="1">
    <source>
        <dbReference type="PROSITE" id="PS50943"/>
    </source>
</evidence>
<evidence type="ECO:0000313" key="2">
    <source>
        <dbReference type="EMBL" id="AVY94464.1"/>
    </source>
</evidence>
<dbReference type="InterPro" id="IPR001387">
    <property type="entry name" value="Cro/C1-type_HTH"/>
</dbReference>
<dbReference type="GO" id="GO:0003677">
    <property type="term" value="F:DNA binding"/>
    <property type="evidence" value="ECO:0007669"/>
    <property type="project" value="InterPro"/>
</dbReference>
<dbReference type="EMBL" id="CP028519">
    <property type="protein sequence ID" value="AVY94464.1"/>
    <property type="molecule type" value="Genomic_DNA"/>
</dbReference>
<name>A0A2S0PAN6_9NEIS</name>